<dbReference type="RefSeq" id="WP_290398216.1">
    <property type="nucleotide sequence ID" value="NZ_JAUHLN010000001.1"/>
</dbReference>
<name>A0ABT8E2E2_9BACL</name>
<evidence type="ECO:0000313" key="2">
    <source>
        <dbReference type="Proteomes" id="UP001168694"/>
    </source>
</evidence>
<keyword evidence="2" id="KW-1185">Reference proteome</keyword>
<organism evidence="1 2">
    <name type="scientific">Fictibacillus terranigra</name>
    <dbReference type="NCBI Taxonomy" id="3058424"/>
    <lineage>
        <taxon>Bacteria</taxon>
        <taxon>Bacillati</taxon>
        <taxon>Bacillota</taxon>
        <taxon>Bacilli</taxon>
        <taxon>Bacillales</taxon>
        <taxon>Fictibacillaceae</taxon>
        <taxon>Fictibacillus</taxon>
    </lineage>
</organism>
<accession>A0ABT8E2E2</accession>
<proteinExistence type="predicted"/>
<comment type="caution">
    <text evidence="1">The sequence shown here is derived from an EMBL/GenBank/DDBJ whole genome shotgun (WGS) entry which is preliminary data.</text>
</comment>
<gene>
    <name evidence="1" type="ORF">QYF49_03410</name>
</gene>
<dbReference type="Proteomes" id="UP001168694">
    <property type="component" value="Unassembled WGS sequence"/>
</dbReference>
<sequence>MYRDLLKLQGSEHLTREKVEHHLTNLETIFDETASVSRTPFFFSSDITGKLYSGSLRRLHGATRSLRQMLVEISENHWLPLSAIFFQTLALQILNKAQEVIAFLPYVWGTAEAIMSANPGIIDQNKDQACRQNSGHVFSSKSLLRAILIR</sequence>
<reference evidence="1" key="1">
    <citation type="submission" date="2023-06" db="EMBL/GenBank/DDBJ databases">
        <title>Draft Genome Sequences of Representative Paenibacillus Polymyxa, Bacillus cereus, Fictibacillus sp., and Brevibacillus agri Strains Isolated from Amazonian Dark Earth.</title>
        <authorList>
            <person name="Pellegrinetti T.A."/>
            <person name="Cunha I.C.M."/>
            <person name="Chaves M.G."/>
            <person name="Freitas A.S."/>
            <person name="Silva A.V.R."/>
            <person name="Tsai S.M."/>
            <person name="Mendes L.W."/>
        </authorList>
    </citation>
    <scope>NUCLEOTIDE SEQUENCE</scope>
    <source>
        <strain evidence="1">CENA-BCM004</strain>
    </source>
</reference>
<evidence type="ECO:0000313" key="1">
    <source>
        <dbReference type="EMBL" id="MDN4072079.1"/>
    </source>
</evidence>
<dbReference type="EMBL" id="JAUHLN010000001">
    <property type="protein sequence ID" value="MDN4072079.1"/>
    <property type="molecule type" value="Genomic_DNA"/>
</dbReference>
<protein>
    <submittedName>
        <fullName evidence="1">Uncharacterized protein</fullName>
    </submittedName>
</protein>